<gene>
    <name evidence="1" type="ORF">FYJ75_10815</name>
</gene>
<dbReference type="AlphaFoldDB" id="A0A6L5YU77"/>
<dbReference type="RefSeq" id="WP_154430464.1">
    <property type="nucleotide sequence ID" value="NZ_VUNI01000019.1"/>
</dbReference>
<comment type="caution">
    <text evidence="1">The sequence shown here is derived from an EMBL/GenBank/DDBJ whole genome shotgun (WGS) entry which is preliminary data.</text>
</comment>
<proteinExistence type="predicted"/>
<evidence type="ECO:0000313" key="1">
    <source>
        <dbReference type="EMBL" id="MST75502.1"/>
    </source>
</evidence>
<reference evidence="1 2" key="1">
    <citation type="submission" date="2019-08" db="EMBL/GenBank/DDBJ databases">
        <title>In-depth cultivation of the pig gut microbiome towards novel bacterial diversity and tailored functional studies.</title>
        <authorList>
            <person name="Wylensek D."/>
            <person name="Hitch T.C.A."/>
            <person name="Clavel T."/>
        </authorList>
    </citation>
    <scope>NUCLEOTIDE SEQUENCE [LARGE SCALE GENOMIC DNA]</scope>
    <source>
        <strain evidence="1 2">MUC/MUC-530-WT-4D</strain>
    </source>
</reference>
<accession>A0A6L5YU77</accession>
<name>A0A6L5YU77_9FIRM</name>
<dbReference type="Proteomes" id="UP000474024">
    <property type="component" value="Unassembled WGS sequence"/>
</dbReference>
<keyword evidence="2" id="KW-1185">Reference proteome</keyword>
<organism evidence="1 2">
    <name type="scientific">Roseburia porci</name>
    <dbReference type="NCBI Taxonomy" id="2605790"/>
    <lineage>
        <taxon>Bacteria</taxon>
        <taxon>Bacillati</taxon>
        <taxon>Bacillota</taxon>
        <taxon>Clostridia</taxon>
        <taxon>Lachnospirales</taxon>
        <taxon>Lachnospiraceae</taxon>
        <taxon>Roseburia</taxon>
    </lineage>
</organism>
<sequence length="156" mass="17797">MGKKSIKENKNIYQQARDEIEMTRAAVEDATGGILTSSRVEKIENGSLNAHPEDVILMAEVYNKPELCNYFCTNECQIGKKYVPEVETIHDLPQITMELLSNLNALNHDKERIIDITADGQISADEREDFELFREHLSEMSLAIETLKLWVDKELA</sequence>
<protein>
    <submittedName>
        <fullName evidence="1">Helix-turn-helix transcriptional regulator</fullName>
    </submittedName>
</protein>
<dbReference type="EMBL" id="VUNI01000019">
    <property type="protein sequence ID" value="MST75502.1"/>
    <property type="molecule type" value="Genomic_DNA"/>
</dbReference>
<evidence type="ECO:0000313" key="2">
    <source>
        <dbReference type="Proteomes" id="UP000474024"/>
    </source>
</evidence>